<dbReference type="OrthoDB" id="269227at2759"/>
<keyword evidence="5 7" id="KW-0274">FAD</keyword>
<feature type="signal peptide" evidence="8">
    <location>
        <begin position="1"/>
        <end position="22"/>
    </location>
</feature>
<dbReference type="GO" id="GO:0050660">
    <property type="term" value="F:flavin adenine dinucleotide binding"/>
    <property type="evidence" value="ECO:0007669"/>
    <property type="project" value="InterPro"/>
</dbReference>
<evidence type="ECO:0000256" key="7">
    <source>
        <dbReference type="PIRSR" id="PIRSR000137-2"/>
    </source>
</evidence>
<comment type="similarity">
    <text evidence="2">Belongs to the GMC oxidoreductase family.</text>
</comment>
<evidence type="ECO:0000256" key="5">
    <source>
        <dbReference type="ARBA" id="ARBA00022827"/>
    </source>
</evidence>
<dbReference type="Proteomes" id="UP000030671">
    <property type="component" value="Unassembled WGS sequence"/>
</dbReference>
<dbReference type="Gene3D" id="3.30.560.10">
    <property type="entry name" value="Glucose Oxidase, domain 3"/>
    <property type="match status" value="1"/>
</dbReference>
<dbReference type="PROSITE" id="PS00624">
    <property type="entry name" value="GMC_OXRED_2"/>
    <property type="match status" value="1"/>
</dbReference>
<dbReference type="SUPFAM" id="SSF54373">
    <property type="entry name" value="FAD-linked reductases, C-terminal domain"/>
    <property type="match status" value="1"/>
</dbReference>
<dbReference type="Pfam" id="PF00732">
    <property type="entry name" value="GMC_oxred_N"/>
    <property type="match status" value="1"/>
</dbReference>
<feature type="binding site" evidence="7">
    <location>
        <begin position="630"/>
        <end position="631"/>
    </location>
    <ligand>
        <name>FAD</name>
        <dbReference type="ChEBI" id="CHEBI:57692"/>
    </ligand>
</feature>
<dbReference type="InterPro" id="IPR036188">
    <property type="entry name" value="FAD/NAD-bd_sf"/>
</dbReference>
<gene>
    <name evidence="10" type="primary">gor5</name>
    <name evidence="10" type="ORF">HETIRDRAFT_442228</name>
</gene>
<evidence type="ECO:0000256" key="6">
    <source>
        <dbReference type="ARBA" id="ARBA00023002"/>
    </source>
</evidence>
<sequence>MRPSTCGSTLALLCLSLPSVCARPNGIISDPRTFSAQQFDVLIVGGGVSGLVLAARLSELPSLRIGVLDAGTYRPNDPLLTIPAQFGAALGNSTYDWSFSSVPQSNLGGRVIAEPAGKVLGGSSELSAMVWQRGAAEEYDAWANDFGNGEEWGFKALLPYFKKSEQWLPPPPNVLPGQVITQSLASAHGQNGTLPIGYNNFYPPVIAAGVTAANALGIPTNSDPDSGNSADFSLAARSVDPATGLRSTAATSYLAPILGRENLLVLTGAHVSKVSFTEGRNGELTAKSVHFVGGEGNQWSGSARAVREVILAAGPLKTPQILELSGVGDQNLLKSLGIQTKIHLPGVGENLQVNPLDLAYNNAVFILMGLAVKDPTLTASDFIAKPGVLTLDQLRFNATFAEEQQELFTANHTGAFTYNTADVAMSPLQAFLSESEINNLSLALSSSLSKSTNTSSLSKKQDQVLERWMKEGKVPWAEFAVTPSGGAASTPEGNNSYVSILTINLHPFGRGSVHINSTNPFANPLIDPKYFASPFDVAVHALGTAWVRKWMATKPISDTIAQLHAPPANVTEFDGYVRQGVISTFHQVGSTPLAPRALGGVVDPCLRVYNTTNLRIVGSGVFPLAVGAAPQATVYAIAEKAADLIKQALRTQ</sequence>
<organism evidence="10 11">
    <name type="scientific">Heterobasidion irregulare (strain TC 32-1)</name>
    <dbReference type="NCBI Taxonomy" id="747525"/>
    <lineage>
        <taxon>Eukaryota</taxon>
        <taxon>Fungi</taxon>
        <taxon>Dikarya</taxon>
        <taxon>Basidiomycota</taxon>
        <taxon>Agaricomycotina</taxon>
        <taxon>Agaricomycetes</taxon>
        <taxon>Russulales</taxon>
        <taxon>Bondarzewiaceae</taxon>
        <taxon>Heterobasidion</taxon>
        <taxon>Heterobasidion annosum species complex</taxon>
    </lineage>
</organism>
<feature type="chain" id="PRO_5004844900" evidence="8">
    <location>
        <begin position="23"/>
        <end position="652"/>
    </location>
</feature>
<dbReference type="KEGG" id="hir:HETIRDRAFT_442228"/>
<evidence type="ECO:0000256" key="3">
    <source>
        <dbReference type="ARBA" id="ARBA00022630"/>
    </source>
</evidence>
<keyword evidence="3" id="KW-0285">Flavoprotein</keyword>
<dbReference type="eggNOG" id="KOG1238">
    <property type="taxonomic scope" value="Eukaryota"/>
</dbReference>
<feature type="binding site" evidence="7">
    <location>
        <position position="119"/>
    </location>
    <ligand>
        <name>FAD</name>
        <dbReference type="ChEBI" id="CHEBI:57692"/>
    </ligand>
</feature>
<dbReference type="PIRSF" id="PIRSF000137">
    <property type="entry name" value="Alcohol_oxidase"/>
    <property type="match status" value="1"/>
</dbReference>
<keyword evidence="6" id="KW-0560">Oxidoreductase</keyword>
<dbReference type="EMBL" id="KI925465">
    <property type="protein sequence ID" value="ETW75749.1"/>
    <property type="molecule type" value="Genomic_DNA"/>
</dbReference>
<dbReference type="InterPro" id="IPR012132">
    <property type="entry name" value="GMC_OxRdtase"/>
</dbReference>
<proteinExistence type="inferred from homology"/>
<dbReference type="GO" id="GO:0016614">
    <property type="term" value="F:oxidoreductase activity, acting on CH-OH group of donors"/>
    <property type="evidence" value="ECO:0007669"/>
    <property type="project" value="InterPro"/>
</dbReference>
<dbReference type="AlphaFoldDB" id="W4JQI4"/>
<comment type="cofactor">
    <cofactor evidence="1 7">
        <name>FAD</name>
        <dbReference type="ChEBI" id="CHEBI:57692"/>
    </cofactor>
</comment>
<dbReference type="PANTHER" id="PTHR11552">
    <property type="entry name" value="GLUCOSE-METHANOL-CHOLINE GMC OXIDOREDUCTASE"/>
    <property type="match status" value="1"/>
</dbReference>
<dbReference type="InterPro" id="IPR007867">
    <property type="entry name" value="GMC_OxRtase_C"/>
</dbReference>
<dbReference type="Pfam" id="PF05199">
    <property type="entry name" value="GMC_oxred_C"/>
    <property type="match status" value="1"/>
</dbReference>
<dbReference type="SUPFAM" id="SSF51905">
    <property type="entry name" value="FAD/NAD(P)-binding domain"/>
    <property type="match status" value="1"/>
</dbReference>
<evidence type="ECO:0000256" key="8">
    <source>
        <dbReference type="SAM" id="SignalP"/>
    </source>
</evidence>
<protein>
    <submittedName>
        <fullName evidence="10">GMC oxidoreductase 5</fullName>
    </submittedName>
</protein>
<name>W4JQI4_HETIT</name>
<keyword evidence="11" id="KW-1185">Reference proteome</keyword>
<evidence type="ECO:0000256" key="1">
    <source>
        <dbReference type="ARBA" id="ARBA00001974"/>
    </source>
</evidence>
<feature type="domain" description="Glucose-methanol-choline oxidoreductase N-terminal" evidence="9">
    <location>
        <begin position="314"/>
        <end position="328"/>
    </location>
</feature>
<dbReference type="GeneID" id="20675427"/>
<evidence type="ECO:0000256" key="2">
    <source>
        <dbReference type="ARBA" id="ARBA00010790"/>
    </source>
</evidence>
<dbReference type="PANTHER" id="PTHR11552:SF201">
    <property type="entry name" value="GLUCOSE-METHANOL-CHOLINE OXIDOREDUCTASE N-TERMINAL DOMAIN-CONTAINING PROTEIN"/>
    <property type="match status" value="1"/>
</dbReference>
<evidence type="ECO:0000256" key="4">
    <source>
        <dbReference type="ARBA" id="ARBA00022729"/>
    </source>
</evidence>
<dbReference type="HOGENOM" id="CLU_002865_6_0_1"/>
<evidence type="ECO:0000313" key="11">
    <source>
        <dbReference type="Proteomes" id="UP000030671"/>
    </source>
</evidence>
<dbReference type="STRING" id="747525.W4JQI4"/>
<keyword evidence="4 8" id="KW-0732">Signal</keyword>
<feature type="binding site" evidence="7">
    <location>
        <position position="271"/>
    </location>
    <ligand>
        <name>FAD</name>
        <dbReference type="ChEBI" id="CHEBI:57692"/>
    </ligand>
</feature>
<evidence type="ECO:0000259" key="9">
    <source>
        <dbReference type="PROSITE" id="PS00624"/>
    </source>
</evidence>
<accession>W4JQI4</accession>
<dbReference type="Gene3D" id="3.50.50.60">
    <property type="entry name" value="FAD/NAD(P)-binding domain"/>
    <property type="match status" value="1"/>
</dbReference>
<evidence type="ECO:0000313" key="10">
    <source>
        <dbReference type="EMBL" id="ETW75749.1"/>
    </source>
</evidence>
<reference evidence="10 11" key="1">
    <citation type="journal article" date="2012" name="New Phytol.">
        <title>Insight into trade-off between wood decay and parasitism from the genome of a fungal forest pathogen.</title>
        <authorList>
            <person name="Olson A."/>
            <person name="Aerts A."/>
            <person name="Asiegbu F."/>
            <person name="Belbahri L."/>
            <person name="Bouzid O."/>
            <person name="Broberg A."/>
            <person name="Canback B."/>
            <person name="Coutinho P.M."/>
            <person name="Cullen D."/>
            <person name="Dalman K."/>
            <person name="Deflorio G."/>
            <person name="van Diepen L.T."/>
            <person name="Dunand C."/>
            <person name="Duplessis S."/>
            <person name="Durling M."/>
            <person name="Gonthier P."/>
            <person name="Grimwood J."/>
            <person name="Fossdal C.G."/>
            <person name="Hansson D."/>
            <person name="Henrissat B."/>
            <person name="Hietala A."/>
            <person name="Himmelstrand K."/>
            <person name="Hoffmeister D."/>
            <person name="Hogberg N."/>
            <person name="James T.Y."/>
            <person name="Karlsson M."/>
            <person name="Kohler A."/>
            <person name="Kues U."/>
            <person name="Lee Y.H."/>
            <person name="Lin Y.C."/>
            <person name="Lind M."/>
            <person name="Lindquist E."/>
            <person name="Lombard V."/>
            <person name="Lucas S."/>
            <person name="Lunden K."/>
            <person name="Morin E."/>
            <person name="Murat C."/>
            <person name="Park J."/>
            <person name="Raffaello T."/>
            <person name="Rouze P."/>
            <person name="Salamov A."/>
            <person name="Schmutz J."/>
            <person name="Solheim H."/>
            <person name="Stahlberg J."/>
            <person name="Velez H."/>
            <person name="de Vries R.P."/>
            <person name="Wiebenga A."/>
            <person name="Woodward S."/>
            <person name="Yakovlev I."/>
            <person name="Garbelotto M."/>
            <person name="Martin F."/>
            <person name="Grigoriev I.V."/>
            <person name="Stenlid J."/>
        </authorList>
    </citation>
    <scope>NUCLEOTIDE SEQUENCE [LARGE SCALE GENOMIC DNA]</scope>
    <source>
        <strain evidence="10 11">TC 32-1</strain>
    </source>
</reference>
<dbReference type="InParanoid" id="W4JQI4"/>
<dbReference type="InterPro" id="IPR000172">
    <property type="entry name" value="GMC_OxRdtase_N"/>
</dbReference>
<dbReference type="RefSeq" id="XP_009552007.1">
    <property type="nucleotide sequence ID" value="XM_009553712.1"/>
</dbReference>